<gene>
    <name evidence="2" type="ORF">HMPREF9194_01298</name>
</gene>
<accession>S3K226</accession>
<feature type="signal peptide" evidence="1">
    <location>
        <begin position="1"/>
        <end position="26"/>
    </location>
</feature>
<protein>
    <recommendedName>
        <fullName evidence="4">Lipoprotein</fullName>
    </recommendedName>
</protein>
<dbReference type="PATRIC" id="fig|1125699.3.peg.1315"/>
<proteinExistence type="predicted"/>
<dbReference type="RefSeq" id="WP_016525582.1">
    <property type="nucleotide sequence ID" value="NZ_KE332518.1"/>
</dbReference>
<sequence>MKKLLRFIGVLFALSALCACSTTKNAGSASGTPSSDAAQLTKRPDFIVRGADENPEKLEKNDVMSVTENTDAPVYFEFGSWSKIRIIGDVFDALQLHAELTNEQKYKFMSYLFDELPKNAEDGIVREVRLGRFFSEGKGDAANLVIRVGVFTPGPGATVKNEKVIVIYSNAVKSGNEIMRGSGEFINLDTNATVIAAYNNKLLTNINDIRAAENAKVDAGTLAGFDKILYAQSLLKDEDLNNDVKAHDLCAPIIDDESSPALKIMAMLMEYNYRISREDIEGAQAVWNDILAYCVNVPGDMTPENLEAVNGESLHLLRMLKK</sequence>
<dbReference type="AlphaFoldDB" id="S3K226"/>
<reference evidence="2 3" key="1">
    <citation type="submission" date="2013-04" db="EMBL/GenBank/DDBJ databases">
        <title>The Genome Sequence of Treponema maltophilum ATCC 51939.</title>
        <authorList>
            <consortium name="The Broad Institute Genomics Platform"/>
            <person name="Earl A."/>
            <person name="Ward D."/>
            <person name="Feldgarden M."/>
            <person name="Gevers D."/>
            <person name="Leonetti C."/>
            <person name="Blanton J.M."/>
            <person name="Dewhirst F.E."/>
            <person name="Izard J."/>
            <person name="Walker B."/>
            <person name="Young S."/>
            <person name="Zeng Q."/>
            <person name="Gargeya S."/>
            <person name="Fitzgerald M."/>
            <person name="Haas B."/>
            <person name="Abouelleil A."/>
            <person name="Allen A.W."/>
            <person name="Alvarado L."/>
            <person name="Arachchi H.M."/>
            <person name="Berlin A.M."/>
            <person name="Chapman S.B."/>
            <person name="Gainer-Dewar J."/>
            <person name="Goldberg J."/>
            <person name="Griggs A."/>
            <person name="Gujja S."/>
            <person name="Hansen M."/>
            <person name="Howarth C."/>
            <person name="Imamovic A."/>
            <person name="Ireland A."/>
            <person name="Larimer J."/>
            <person name="McCowan C."/>
            <person name="Murphy C."/>
            <person name="Pearson M."/>
            <person name="Poon T.W."/>
            <person name="Priest M."/>
            <person name="Roberts A."/>
            <person name="Saif S."/>
            <person name="Shea T."/>
            <person name="Sisk P."/>
            <person name="Sykes S."/>
            <person name="Wortman J."/>
            <person name="Nusbaum C."/>
            <person name="Birren B."/>
        </authorList>
    </citation>
    <scope>NUCLEOTIDE SEQUENCE [LARGE SCALE GENOMIC DNA]</scope>
    <source>
        <strain evidence="2 3">ATCC 51939</strain>
    </source>
</reference>
<feature type="chain" id="PRO_5004511177" description="Lipoprotein" evidence="1">
    <location>
        <begin position="27"/>
        <end position="322"/>
    </location>
</feature>
<dbReference type="Proteomes" id="UP000014541">
    <property type="component" value="Unassembled WGS sequence"/>
</dbReference>
<comment type="caution">
    <text evidence="2">The sequence shown here is derived from an EMBL/GenBank/DDBJ whole genome shotgun (WGS) entry which is preliminary data.</text>
</comment>
<keyword evidence="3" id="KW-1185">Reference proteome</keyword>
<dbReference type="OrthoDB" id="9842200at2"/>
<evidence type="ECO:0000313" key="3">
    <source>
        <dbReference type="Proteomes" id="UP000014541"/>
    </source>
</evidence>
<dbReference type="EMBL" id="ATFF01000006">
    <property type="protein sequence ID" value="EPF30971.1"/>
    <property type="molecule type" value="Genomic_DNA"/>
</dbReference>
<dbReference type="HOGENOM" id="CLU_863158_0_0_12"/>
<evidence type="ECO:0008006" key="4">
    <source>
        <dbReference type="Google" id="ProtNLM"/>
    </source>
</evidence>
<organism evidence="2 3">
    <name type="scientific">Treponema maltophilum ATCC 51939</name>
    <dbReference type="NCBI Taxonomy" id="1125699"/>
    <lineage>
        <taxon>Bacteria</taxon>
        <taxon>Pseudomonadati</taxon>
        <taxon>Spirochaetota</taxon>
        <taxon>Spirochaetia</taxon>
        <taxon>Spirochaetales</taxon>
        <taxon>Treponemataceae</taxon>
        <taxon>Treponema</taxon>
    </lineage>
</organism>
<evidence type="ECO:0000313" key="2">
    <source>
        <dbReference type="EMBL" id="EPF30971.1"/>
    </source>
</evidence>
<evidence type="ECO:0000256" key="1">
    <source>
        <dbReference type="SAM" id="SignalP"/>
    </source>
</evidence>
<name>S3K226_TREMA</name>
<keyword evidence="1" id="KW-0732">Signal</keyword>
<dbReference type="STRING" id="1125699.HMPREF9194_01298"/>
<dbReference type="PROSITE" id="PS51257">
    <property type="entry name" value="PROKAR_LIPOPROTEIN"/>
    <property type="match status" value="1"/>
</dbReference>